<dbReference type="PANTHER" id="PTHR34580">
    <property type="match status" value="1"/>
</dbReference>
<gene>
    <name evidence="4" type="ORF">SAMN04490186_4100</name>
</gene>
<dbReference type="InterPro" id="IPR016634">
    <property type="entry name" value="CapW-like"/>
</dbReference>
<evidence type="ECO:0000259" key="1">
    <source>
        <dbReference type="Pfam" id="PF13280"/>
    </source>
</evidence>
<accession>A0ABY0TPS8</accession>
<name>A0ABY0TPS8_9PSED</name>
<dbReference type="Pfam" id="PF26109">
    <property type="entry name" value="WHD_BrxR"/>
    <property type="match status" value="1"/>
</dbReference>
<dbReference type="PIRSF" id="PIRSF015558">
    <property type="entry name" value="Txn_reg_DeoR_prd"/>
    <property type="match status" value="1"/>
</dbReference>
<proteinExistence type="predicted"/>
<organism evidence="4 5">
    <name type="scientific">Pseudomonas grimontii</name>
    <dbReference type="NCBI Taxonomy" id="129847"/>
    <lineage>
        <taxon>Bacteria</taxon>
        <taxon>Pseudomonadati</taxon>
        <taxon>Pseudomonadota</taxon>
        <taxon>Gammaproteobacteria</taxon>
        <taxon>Pseudomonadales</taxon>
        <taxon>Pseudomonadaceae</taxon>
        <taxon>Pseudomonas</taxon>
    </lineage>
</organism>
<evidence type="ECO:0000313" key="5">
    <source>
        <dbReference type="Proteomes" id="UP000198740"/>
    </source>
</evidence>
<evidence type="ECO:0000313" key="4">
    <source>
        <dbReference type="EMBL" id="SDR22011.1"/>
    </source>
</evidence>
<feature type="domain" description="DNA-binding transcriptional repressor CapW C-terminal dimerisation" evidence="2">
    <location>
        <begin position="230"/>
        <end position="297"/>
    </location>
</feature>
<evidence type="ECO:0000259" key="2">
    <source>
        <dbReference type="Pfam" id="PF26107"/>
    </source>
</evidence>
<feature type="domain" description="DNA-binding transcriptional repressor CapW winged helix-turn-helix" evidence="3">
    <location>
        <begin position="34"/>
        <end position="112"/>
    </location>
</feature>
<sequence length="317" mass="36316">MISMSDDNDPKISLQLRFYTVGLREELPQLSQKQRDRLAFIELQAWFCGAVSRQDIVQRFELQTAAATRDLALYRRLAPDNLVFDSRTKAYAPAENFTPIFEFTSEHVLTWVSRGFGDAEPSSWTPGIPCLAQPQLAKPRLDILASICRGIKQGHAVRIDYESLRERSERELVPYALFDNGQRWHVRGYDRKSGQFRDFAITRITGVSSAQGPILPNELMAEDDQWNHRVELELVPHPKLARPETALLDFDMDESATLRIRLRSAVVGYALRQWSVDCSPDHSLDPLEFRLWLKNPGALYGVHNLELAPGYPRTDHR</sequence>
<dbReference type="RefSeq" id="WP_226926230.1">
    <property type="nucleotide sequence ID" value="NZ_FNKM01000002.1"/>
</dbReference>
<feature type="domain" description="WYL" evidence="1">
    <location>
        <begin position="143"/>
        <end position="207"/>
    </location>
</feature>
<reference evidence="4 5" key="1">
    <citation type="submission" date="2016-10" db="EMBL/GenBank/DDBJ databases">
        <authorList>
            <person name="Varghese N."/>
            <person name="Submissions S."/>
        </authorList>
    </citation>
    <scope>NUCLEOTIDE SEQUENCE [LARGE SCALE GENOMIC DNA]</scope>
    <source>
        <strain evidence="4 5">BS2976</strain>
    </source>
</reference>
<dbReference type="InterPro" id="IPR059019">
    <property type="entry name" value="WHD_CapW"/>
</dbReference>
<dbReference type="PANTHER" id="PTHR34580:SF3">
    <property type="entry name" value="PROTEIN PAFB"/>
    <property type="match status" value="1"/>
</dbReference>
<dbReference type="Pfam" id="PF13280">
    <property type="entry name" value="WYL"/>
    <property type="match status" value="1"/>
</dbReference>
<dbReference type="InterPro" id="IPR059020">
    <property type="entry name" value="CapW_CTD"/>
</dbReference>
<evidence type="ECO:0000259" key="3">
    <source>
        <dbReference type="Pfam" id="PF26109"/>
    </source>
</evidence>
<dbReference type="InterPro" id="IPR051534">
    <property type="entry name" value="CBASS_pafABC_assoc_protein"/>
</dbReference>
<dbReference type="EMBL" id="FNKM01000002">
    <property type="protein sequence ID" value="SDR22011.1"/>
    <property type="molecule type" value="Genomic_DNA"/>
</dbReference>
<comment type="caution">
    <text evidence="4">The sequence shown here is derived from an EMBL/GenBank/DDBJ whole genome shotgun (WGS) entry which is preliminary data.</text>
</comment>
<dbReference type="PROSITE" id="PS52050">
    <property type="entry name" value="WYL"/>
    <property type="match status" value="1"/>
</dbReference>
<protein>
    <submittedName>
        <fullName evidence="4">WYL domain-containing protein</fullName>
    </submittedName>
</protein>
<keyword evidence="5" id="KW-1185">Reference proteome</keyword>
<dbReference type="Pfam" id="PF26107">
    <property type="entry name" value="BrxR_CTD"/>
    <property type="match status" value="1"/>
</dbReference>
<dbReference type="Proteomes" id="UP000198740">
    <property type="component" value="Unassembled WGS sequence"/>
</dbReference>
<dbReference type="InterPro" id="IPR026881">
    <property type="entry name" value="WYL_dom"/>
</dbReference>